<accession>A0AA40VV44</accession>
<dbReference type="GO" id="GO:0006355">
    <property type="term" value="P:regulation of DNA-templated transcription"/>
    <property type="evidence" value="ECO:0007669"/>
    <property type="project" value="InterPro"/>
</dbReference>
<dbReference type="SUPFAM" id="SSF47598">
    <property type="entry name" value="Ribbon-helix-helix"/>
    <property type="match status" value="1"/>
</dbReference>
<proteinExistence type="predicted"/>
<dbReference type="AlphaFoldDB" id="A0AA40VV44"/>
<dbReference type="RefSeq" id="WP_190959192.1">
    <property type="nucleotide sequence ID" value="NZ_VJXY01000065.1"/>
</dbReference>
<sequence length="59" mass="6956">MEKKRVNVYFSEDDEIELYATIEALAKEEKRSVNQQIKVMLAEAANARRERSQQNKEII</sequence>
<comment type="caution">
    <text evidence="2">The sequence shown here is derived from an EMBL/GenBank/DDBJ whole genome shotgun (WGS) entry which is preliminary data.</text>
</comment>
<keyword evidence="1" id="KW-0175">Coiled coil</keyword>
<reference evidence="2" key="1">
    <citation type="submission" date="2019-07" db="EMBL/GenBank/DDBJ databases">
        <title>Toxilogical consequences of a new and cryptic species of cyanobacteria (Komarekiella delphini-convector) recovered from the epidermis of a bottlenose dolphin and 1500 ft. in the air.</title>
        <authorList>
            <person name="Brown A.O."/>
            <person name="Dvorak P."/>
            <person name="Villanueva C.D."/>
            <person name="Foss A.J."/>
            <person name="Garvey A.D."/>
            <person name="Gibson Q.A."/>
            <person name="Johansen J.R."/>
            <person name="Casamatta D.A."/>
        </authorList>
    </citation>
    <scope>NUCLEOTIDE SEQUENCE</scope>
    <source>
        <strain evidence="2">SJRDD-AB1</strain>
    </source>
</reference>
<name>A0AA40VV44_9NOST</name>
<evidence type="ECO:0000256" key="1">
    <source>
        <dbReference type="SAM" id="Coils"/>
    </source>
</evidence>
<protein>
    <recommendedName>
        <fullName evidence="4">CopG-like ribbon-helix-helix domain-containing protein</fullName>
    </recommendedName>
</protein>
<organism evidence="2 3">
    <name type="scientific">Komarekiella delphini-convector SJRDD-AB1</name>
    <dbReference type="NCBI Taxonomy" id="2593771"/>
    <lineage>
        <taxon>Bacteria</taxon>
        <taxon>Bacillati</taxon>
        <taxon>Cyanobacteriota</taxon>
        <taxon>Cyanophyceae</taxon>
        <taxon>Nostocales</taxon>
        <taxon>Nostocaceae</taxon>
        <taxon>Komarekiella</taxon>
        <taxon>Komarekiella delphini-convector</taxon>
    </lineage>
</organism>
<evidence type="ECO:0008006" key="4">
    <source>
        <dbReference type="Google" id="ProtNLM"/>
    </source>
</evidence>
<feature type="coiled-coil region" evidence="1">
    <location>
        <begin position="30"/>
        <end position="57"/>
    </location>
</feature>
<dbReference type="Proteomes" id="UP001165986">
    <property type="component" value="Unassembled WGS sequence"/>
</dbReference>
<keyword evidence="3" id="KW-1185">Reference proteome</keyword>
<evidence type="ECO:0000313" key="2">
    <source>
        <dbReference type="EMBL" id="MBD6620431.1"/>
    </source>
</evidence>
<dbReference type="EMBL" id="VJXY01000065">
    <property type="protein sequence ID" value="MBD6620431.1"/>
    <property type="molecule type" value="Genomic_DNA"/>
</dbReference>
<evidence type="ECO:0000313" key="3">
    <source>
        <dbReference type="Proteomes" id="UP001165986"/>
    </source>
</evidence>
<dbReference type="InterPro" id="IPR010985">
    <property type="entry name" value="Ribbon_hlx_hlx"/>
</dbReference>
<gene>
    <name evidence="2" type="ORF">FNW02_32785</name>
</gene>